<dbReference type="SUPFAM" id="SSF51126">
    <property type="entry name" value="Pectin lyase-like"/>
    <property type="match status" value="1"/>
</dbReference>
<evidence type="ECO:0000256" key="12">
    <source>
        <dbReference type="ARBA" id="ARBA00025679"/>
    </source>
</evidence>
<evidence type="ECO:0000256" key="10">
    <source>
        <dbReference type="ARBA" id="ARBA00023277"/>
    </source>
</evidence>
<comment type="cofactor">
    <cofactor evidence="2 13">
        <name>Ca(2+)</name>
        <dbReference type="ChEBI" id="CHEBI:29108"/>
    </cofactor>
</comment>
<feature type="region of interest" description="Disordered" evidence="14">
    <location>
        <begin position="202"/>
        <end position="221"/>
    </location>
</feature>
<name>A0ABQ8FXV2_9PEZI</name>
<keyword evidence="6 13" id="KW-0964">Secreted</keyword>
<organism evidence="15 16">
    <name type="scientific">Macrophomina phaseolina</name>
    <dbReference type="NCBI Taxonomy" id="35725"/>
    <lineage>
        <taxon>Eukaryota</taxon>
        <taxon>Fungi</taxon>
        <taxon>Dikarya</taxon>
        <taxon>Ascomycota</taxon>
        <taxon>Pezizomycotina</taxon>
        <taxon>Dothideomycetes</taxon>
        <taxon>Dothideomycetes incertae sedis</taxon>
        <taxon>Botryosphaeriales</taxon>
        <taxon>Botryosphaeriaceae</taxon>
        <taxon>Macrophomina</taxon>
    </lineage>
</organism>
<evidence type="ECO:0000256" key="9">
    <source>
        <dbReference type="ARBA" id="ARBA00023239"/>
    </source>
</evidence>
<evidence type="ECO:0000256" key="13">
    <source>
        <dbReference type="RuleBase" id="RU367009"/>
    </source>
</evidence>
<comment type="function">
    <text evidence="12 13">Pectinolytic enzyme consist of four classes of enzymes: pectin lyase, polygalacturonase, pectin methylesterase and rhamnogalacturonase. Among pectinolytic enzymes, pectin lyase is the most important in depolymerization of pectin, since it cleaves internal glycosidic bonds of highly methylated pectins. Favors pectate, the anion, over pectin, the methyl ester.</text>
</comment>
<dbReference type="EMBL" id="JAGTJR010000037">
    <property type="protein sequence ID" value="KAH7034240.1"/>
    <property type="molecule type" value="Genomic_DNA"/>
</dbReference>
<evidence type="ECO:0000256" key="1">
    <source>
        <dbReference type="ARBA" id="ARBA00000695"/>
    </source>
</evidence>
<dbReference type="EC" id="4.2.2.2" evidence="5 13"/>
<evidence type="ECO:0000313" key="15">
    <source>
        <dbReference type="EMBL" id="KAH7034240.1"/>
    </source>
</evidence>
<dbReference type="InterPro" id="IPR012334">
    <property type="entry name" value="Pectin_lyas_fold"/>
</dbReference>
<evidence type="ECO:0000256" key="3">
    <source>
        <dbReference type="ARBA" id="ARBA00004613"/>
    </source>
</evidence>
<evidence type="ECO:0000256" key="5">
    <source>
        <dbReference type="ARBA" id="ARBA00012272"/>
    </source>
</evidence>
<dbReference type="Gene3D" id="2.160.20.10">
    <property type="entry name" value="Single-stranded right-handed beta-helix, Pectin lyase-like"/>
    <property type="match status" value="1"/>
</dbReference>
<keyword evidence="7 13" id="KW-0732">Signal</keyword>
<evidence type="ECO:0000313" key="16">
    <source>
        <dbReference type="Proteomes" id="UP000774617"/>
    </source>
</evidence>
<accession>A0ABQ8FXV2</accession>
<comment type="subcellular location">
    <subcellularLocation>
        <location evidence="3 13">Secreted</location>
    </subcellularLocation>
</comment>
<keyword evidence="11" id="KW-0624">Polysaccharide degradation</keyword>
<evidence type="ECO:0000256" key="4">
    <source>
        <dbReference type="ARBA" id="ARBA00006463"/>
    </source>
</evidence>
<dbReference type="Pfam" id="PF03211">
    <property type="entry name" value="Pectate_lyase"/>
    <property type="match status" value="1"/>
</dbReference>
<dbReference type="PANTHER" id="PTHR33407">
    <property type="entry name" value="PECTATE LYASE F-RELATED"/>
    <property type="match status" value="1"/>
</dbReference>
<comment type="catalytic activity">
    <reaction evidence="1 13">
        <text>Eliminative cleavage of (1-&gt;4)-alpha-D-galacturonan to give oligosaccharides with 4-deoxy-alpha-D-galact-4-enuronosyl groups at their non-reducing ends.</text>
        <dbReference type="EC" id="4.2.2.2"/>
    </reaction>
</comment>
<keyword evidence="8 13" id="KW-0106">Calcium</keyword>
<proteinExistence type="inferred from homology"/>
<dbReference type="InterPro" id="IPR011050">
    <property type="entry name" value="Pectin_lyase_fold/virulence"/>
</dbReference>
<comment type="similarity">
    <text evidence="4 13">Belongs to the polysaccharide lyase 3 family.</text>
</comment>
<feature type="signal peptide" evidence="13">
    <location>
        <begin position="1"/>
        <end position="18"/>
    </location>
</feature>
<evidence type="ECO:0000256" key="7">
    <source>
        <dbReference type="ARBA" id="ARBA00022729"/>
    </source>
</evidence>
<dbReference type="InterPro" id="IPR004898">
    <property type="entry name" value="Pectate_lyase_PlyH/PlyE-like"/>
</dbReference>
<keyword evidence="9 13" id="KW-0456">Lyase</keyword>
<gene>
    <name evidence="15" type="ORF">B0J12DRAFT_273294</name>
</gene>
<feature type="chain" id="PRO_5044978560" description="Pectate lyase" evidence="13">
    <location>
        <begin position="19"/>
        <end position="291"/>
    </location>
</feature>
<reference evidence="15 16" key="1">
    <citation type="journal article" date="2021" name="Nat. Commun.">
        <title>Genetic determinants of endophytism in the Arabidopsis root mycobiome.</title>
        <authorList>
            <person name="Mesny F."/>
            <person name="Miyauchi S."/>
            <person name="Thiergart T."/>
            <person name="Pickel B."/>
            <person name="Atanasova L."/>
            <person name="Karlsson M."/>
            <person name="Huettel B."/>
            <person name="Barry K.W."/>
            <person name="Haridas S."/>
            <person name="Chen C."/>
            <person name="Bauer D."/>
            <person name="Andreopoulos W."/>
            <person name="Pangilinan J."/>
            <person name="LaButti K."/>
            <person name="Riley R."/>
            <person name="Lipzen A."/>
            <person name="Clum A."/>
            <person name="Drula E."/>
            <person name="Henrissat B."/>
            <person name="Kohler A."/>
            <person name="Grigoriev I.V."/>
            <person name="Martin F.M."/>
            <person name="Hacquard S."/>
        </authorList>
    </citation>
    <scope>NUCLEOTIDE SEQUENCE [LARGE SCALE GENOMIC DNA]</scope>
    <source>
        <strain evidence="15 16">MPI-SDFR-AT-0080</strain>
    </source>
</reference>
<evidence type="ECO:0000256" key="14">
    <source>
        <dbReference type="SAM" id="MobiDB-lite"/>
    </source>
</evidence>
<dbReference type="GO" id="GO:0016829">
    <property type="term" value="F:lyase activity"/>
    <property type="evidence" value="ECO:0007669"/>
    <property type="project" value="UniProtKB-KW"/>
</dbReference>
<evidence type="ECO:0000256" key="6">
    <source>
        <dbReference type="ARBA" id="ARBA00022525"/>
    </source>
</evidence>
<evidence type="ECO:0000256" key="8">
    <source>
        <dbReference type="ARBA" id="ARBA00022837"/>
    </source>
</evidence>
<evidence type="ECO:0000256" key="2">
    <source>
        <dbReference type="ARBA" id="ARBA00001913"/>
    </source>
</evidence>
<evidence type="ECO:0000256" key="11">
    <source>
        <dbReference type="ARBA" id="ARBA00023326"/>
    </source>
</evidence>
<feature type="compositionally biased region" description="Low complexity" evidence="14">
    <location>
        <begin position="202"/>
        <end position="217"/>
    </location>
</feature>
<protein>
    <recommendedName>
        <fullName evidence="5 13">Pectate lyase</fullName>
        <ecNumber evidence="5 13">4.2.2.2</ecNumber>
    </recommendedName>
</protein>
<keyword evidence="10" id="KW-0119">Carbohydrate metabolism</keyword>
<dbReference type="Proteomes" id="UP000774617">
    <property type="component" value="Unassembled WGS sequence"/>
</dbReference>
<dbReference type="PANTHER" id="PTHR33407:SF11">
    <property type="entry name" value="PECTATE LYASE H-RELATED"/>
    <property type="match status" value="1"/>
</dbReference>
<sequence>MLTKTLLPLLAISGAVSAVKTKTFGKNLVRRADFPIPESQGSVTFDAAEEVDGEYDGGYKTYGRGVSCTGQEEGGDSDAVFILKDGASLKNAIIGSDQIEGVHCEGSCTLENVWWEAVCEDALSFKGDGDATVTGGGATGAEDKVLQQNGIGSITVDGFTVVDFGKLYRSCGNCDEMGQRTVRQCYRSFCRAESTDMAVRLRSPSRTSRPTPARSLSASTPTTVTVRHVPLGFQPLSHVLIASSAATITDTCATDVSDICTEYEGNDTGDEPEEISSGPSDACIYSDVPEC</sequence>
<comment type="caution">
    <text evidence="15">The sequence shown here is derived from an EMBL/GenBank/DDBJ whole genome shotgun (WGS) entry which is preliminary data.</text>
</comment>
<keyword evidence="16" id="KW-1185">Reference proteome</keyword>